<dbReference type="SUPFAM" id="SSF53335">
    <property type="entry name" value="S-adenosyl-L-methionine-dependent methyltransferases"/>
    <property type="match status" value="1"/>
</dbReference>
<dbReference type="GO" id="GO:0032259">
    <property type="term" value="P:methylation"/>
    <property type="evidence" value="ECO:0007669"/>
    <property type="project" value="UniProtKB-KW"/>
</dbReference>
<organism evidence="4 5">
    <name type="scientific">Paenibacillus ehimensis</name>
    <dbReference type="NCBI Taxonomy" id="79264"/>
    <lineage>
        <taxon>Bacteria</taxon>
        <taxon>Bacillati</taxon>
        <taxon>Bacillota</taxon>
        <taxon>Bacilli</taxon>
        <taxon>Bacillales</taxon>
        <taxon>Paenibacillaceae</taxon>
        <taxon>Paenibacillus</taxon>
    </lineage>
</organism>
<keyword evidence="5" id="KW-1185">Reference proteome</keyword>
<keyword evidence="3" id="KW-0949">S-adenosyl-L-methionine</keyword>
<evidence type="ECO:0000256" key="3">
    <source>
        <dbReference type="ARBA" id="ARBA00022691"/>
    </source>
</evidence>
<keyword evidence="2" id="KW-0808">Transferase</keyword>
<dbReference type="CDD" id="cd02440">
    <property type="entry name" value="AdoMet_MTases"/>
    <property type="match status" value="1"/>
</dbReference>
<dbReference type="InterPro" id="IPR029063">
    <property type="entry name" value="SAM-dependent_MTases_sf"/>
</dbReference>
<evidence type="ECO:0000313" key="5">
    <source>
        <dbReference type="Proteomes" id="UP001168883"/>
    </source>
</evidence>
<dbReference type="Proteomes" id="UP001168883">
    <property type="component" value="Unassembled WGS sequence"/>
</dbReference>
<evidence type="ECO:0000256" key="2">
    <source>
        <dbReference type="ARBA" id="ARBA00022679"/>
    </source>
</evidence>
<reference evidence="4" key="1">
    <citation type="submission" date="2023-07" db="EMBL/GenBank/DDBJ databases">
        <authorList>
            <person name="Aktuganov G."/>
            <person name="Boyko T."/>
            <person name="Delegan Y."/>
            <person name="Galimzianova N."/>
            <person name="Gilvanova E."/>
            <person name="Korobov V."/>
            <person name="Kuzmina L."/>
            <person name="Melentiev A."/>
            <person name="Milman P."/>
            <person name="Ryabova A."/>
            <person name="Stupak E."/>
            <person name="Yasakov T."/>
            <person name="Zharikova N."/>
            <person name="Zhurenko E."/>
        </authorList>
    </citation>
    <scope>NUCLEOTIDE SEQUENCE</scope>
    <source>
        <strain evidence="4">IB-739</strain>
    </source>
</reference>
<keyword evidence="1 4" id="KW-0489">Methyltransferase</keyword>
<dbReference type="Gene3D" id="3.40.50.150">
    <property type="entry name" value="Vaccinia Virus protein VP39"/>
    <property type="match status" value="1"/>
</dbReference>
<dbReference type="GO" id="GO:0008168">
    <property type="term" value="F:methyltransferase activity"/>
    <property type="evidence" value="ECO:0007669"/>
    <property type="project" value="UniProtKB-KW"/>
</dbReference>
<accession>A0ABT8V533</accession>
<gene>
    <name evidence="4" type="ORF">Q3C12_05990</name>
</gene>
<dbReference type="PANTHER" id="PTHR43464">
    <property type="entry name" value="METHYLTRANSFERASE"/>
    <property type="match status" value="1"/>
</dbReference>
<dbReference type="Pfam" id="PF13489">
    <property type="entry name" value="Methyltransf_23"/>
    <property type="match status" value="1"/>
</dbReference>
<dbReference type="EMBL" id="JAUMKJ010000006">
    <property type="protein sequence ID" value="MDO3676546.1"/>
    <property type="molecule type" value="Genomic_DNA"/>
</dbReference>
<proteinExistence type="predicted"/>
<dbReference type="RefSeq" id="WP_302877584.1">
    <property type="nucleotide sequence ID" value="NZ_JAUMKJ010000006.1"/>
</dbReference>
<dbReference type="PANTHER" id="PTHR43464:SF19">
    <property type="entry name" value="UBIQUINONE BIOSYNTHESIS O-METHYLTRANSFERASE, MITOCHONDRIAL"/>
    <property type="match status" value="1"/>
</dbReference>
<name>A0ABT8V533_9BACL</name>
<evidence type="ECO:0000256" key="1">
    <source>
        <dbReference type="ARBA" id="ARBA00022603"/>
    </source>
</evidence>
<evidence type="ECO:0000313" key="4">
    <source>
        <dbReference type="EMBL" id="MDO3676546.1"/>
    </source>
</evidence>
<protein>
    <submittedName>
        <fullName evidence="4">Methyltransferase domain-containing protein</fullName>
    </submittedName>
</protein>
<sequence length="257" mass="29508">MASKTASFSKSIQSYLAYTRMPWGQLFYATAWHQIDRFLEASGQSILDIGSGFGITSSEYARRGNRVTGIDPTPEMIEFAKQSASDNHLSIDYRVSTFQEELALPGRYDWIFCHNVLEYVEEPGDLLKRIGSKQNGRGYLSLIAHNPVGKVMKKAVIVKDPEEALHSLESDQEYSSVIQTDITTYPYEQLQQWLQEAGYEVLDRCGIHNIYGYIADNEIKRQEEWHRRAMKLEFELGHLSPYRDIAVFTHLIARKKS</sequence>
<comment type="caution">
    <text evidence="4">The sequence shown here is derived from an EMBL/GenBank/DDBJ whole genome shotgun (WGS) entry which is preliminary data.</text>
</comment>